<evidence type="ECO:0000313" key="2">
    <source>
        <dbReference type="EMBL" id="EGG05288.1"/>
    </source>
</evidence>
<accession>F4RQP0</accession>
<protein>
    <submittedName>
        <fullName evidence="2">Uncharacterized protein</fullName>
    </submittedName>
</protein>
<dbReference type="KEGG" id="mlr:MELLADRAFT_64232"/>
<dbReference type="GeneID" id="18930233"/>
<dbReference type="InParanoid" id="F4RQP0"/>
<proteinExistence type="predicted"/>
<dbReference type="Proteomes" id="UP000001072">
    <property type="component" value="Unassembled WGS sequence"/>
</dbReference>
<dbReference type="RefSeq" id="XP_007411653.1">
    <property type="nucleotide sequence ID" value="XM_007411591.1"/>
</dbReference>
<gene>
    <name evidence="2" type="ORF">MELLADRAFT_64232</name>
</gene>
<feature type="region of interest" description="Disordered" evidence="1">
    <location>
        <begin position="289"/>
        <end position="343"/>
    </location>
</feature>
<reference evidence="3" key="1">
    <citation type="journal article" date="2011" name="Proc. Natl. Acad. Sci. U.S.A.">
        <title>Obligate biotrophy features unraveled by the genomic analysis of rust fungi.</title>
        <authorList>
            <person name="Duplessis S."/>
            <person name="Cuomo C.A."/>
            <person name="Lin Y.-C."/>
            <person name="Aerts A."/>
            <person name="Tisserant E."/>
            <person name="Veneault-Fourrey C."/>
            <person name="Joly D.L."/>
            <person name="Hacquard S."/>
            <person name="Amselem J."/>
            <person name="Cantarel B.L."/>
            <person name="Chiu R."/>
            <person name="Coutinho P.M."/>
            <person name="Feau N."/>
            <person name="Field M."/>
            <person name="Frey P."/>
            <person name="Gelhaye E."/>
            <person name="Goldberg J."/>
            <person name="Grabherr M.G."/>
            <person name="Kodira C.D."/>
            <person name="Kohler A."/>
            <person name="Kuees U."/>
            <person name="Lindquist E.A."/>
            <person name="Lucas S.M."/>
            <person name="Mago R."/>
            <person name="Mauceli E."/>
            <person name="Morin E."/>
            <person name="Murat C."/>
            <person name="Pangilinan J.L."/>
            <person name="Park R."/>
            <person name="Pearson M."/>
            <person name="Quesneville H."/>
            <person name="Rouhier N."/>
            <person name="Sakthikumar S."/>
            <person name="Salamov A.A."/>
            <person name="Schmutz J."/>
            <person name="Selles B."/>
            <person name="Shapiro H."/>
            <person name="Tanguay P."/>
            <person name="Tuskan G.A."/>
            <person name="Henrissat B."/>
            <person name="Van de Peer Y."/>
            <person name="Rouze P."/>
            <person name="Ellis J.G."/>
            <person name="Dodds P.N."/>
            <person name="Schein J.E."/>
            <person name="Zhong S."/>
            <person name="Hamelin R.C."/>
            <person name="Grigoriev I.V."/>
            <person name="Szabo L.J."/>
            <person name="Martin F."/>
        </authorList>
    </citation>
    <scope>NUCLEOTIDE SEQUENCE [LARGE SCALE GENOMIC DNA]</scope>
    <source>
        <strain evidence="3">98AG31 / pathotype 3-4-7</strain>
    </source>
</reference>
<dbReference type="AlphaFoldDB" id="F4RQP0"/>
<dbReference type="VEuPathDB" id="FungiDB:MELLADRAFT_64232"/>
<dbReference type="HOGENOM" id="CLU_052203_1_0_1"/>
<evidence type="ECO:0000256" key="1">
    <source>
        <dbReference type="SAM" id="MobiDB-lite"/>
    </source>
</evidence>
<organism evidence="3">
    <name type="scientific">Melampsora larici-populina (strain 98AG31 / pathotype 3-4-7)</name>
    <name type="common">Poplar leaf rust fungus</name>
    <dbReference type="NCBI Taxonomy" id="747676"/>
    <lineage>
        <taxon>Eukaryota</taxon>
        <taxon>Fungi</taxon>
        <taxon>Dikarya</taxon>
        <taxon>Basidiomycota</taxon>
        <taxon>Pucciniomycotina</taxon>
        <taxon>Pucciniomycetes</taxon>
        <taxon>Pucciniales</taxon>
        <taxon>Melampsoraceae</taxon>
        <taxon>Melampsora</taxon>
    </lineage>
</organism>
<sequence>MADPNESTTHGLYLTGNFEIEKKTSPENGWRSEYRTYTTCISGGGAHRNNRMSYEVVARGFGPAQFKLEEGSIYFLRGSFFPLNKEDTTGDILFFEASDRILIGPADTFAGDLVNSIGVTGVGIVTAIAKMPEPITNGCLPNPSDGEKIVTIVTVLHSDYHPTVRTVLNPLQLITDNILPQLKVPKQCKIQYRIPPTRNLAGVPKILQVGREYQFHGFLKDFDEDQCVYVVLASKVTPTTGSKEYDVGIKPIDTKAKDAKPDITGKKPANRQFLAPILKRVPADYGPCSFSPASTHPTPGASNSSSDTALANEDVNTLGKKKGRSQPKRITKKSRTLDLSNEV</sequence>
<feature type="compositionally biased region" description="Basic residues" evidence="1">
    <location>
        <begin position="319"/>
        <end position="334"/>
    </location>
</feature>
<feature type="compositionally biased region" description="Polar residues" evidence="1">
    <location>
        <begin position="291"/>
        <end position="309"/>
    </location>
</feature>
<name>F4RQP0_MELLP</name>
<dbReference type="OrthoDB" id="2516518at2759"/>
<dbReference type="EMBL" id="GL883114">
    <property type="protein sequence ID" value="EGG05288.1"/>
    <property type="molecule type" value="Genomic_DNA"/>
</dbReference>
<keyword evidence="3" id="KW-1185">Reference proteome</keyword>
<evidence type="ECO:0000313" key="3">
    <source>
        <dbReference type="Proteomes" id="UP000001072"/>
    </source>
</evidence>